<dbReference type="SMART" id="SM00316">
    <property type="entry name" value="S1"/>
    <property type="match status" value="1"/>
</dbReference>
<dbReference type="GO" id="GO:0005737">
    <property type="term" value="C:cytoplasm"/>
    <property type="evidence" value="ECO:0007669"/>
    <property type="project" value="UniProtKB-ARBA"/>
</dbReference>
<dbReference type="PANTHER" id="PTHR10724:SF10">
    <property type="entry name" value="S1 RNA-BINDING DOMAIN-CONTAINING PROTEIN 1"/>
    <property type="match status" value="1"/>
</dbReference>
<dbReference type="FunFam" id="2.40.50.140:FF:000051">
    <property type="entry name" value="RNA-binding transcriptional accessory protein"/>
    <property type="match status" value="1"/>
</dbReference>
<feature type="compositionally biased region" description="Basic and acidic residues" evidence="1">
    <location>
        <begin position="130"/>
        <end position="140"/>
    </location>
</feature>
<dbReference type="AlphaFoldDB" id="A0A9X2FJI1"/>
<accession>A0A9X2FJI1</accession>
<dbReference type="NCBIfam" id="NF006363">
    <property type="entry name" value="PRK08582.1"/>
    <property type="match status" value="1"/>
</dbReference>
<feature type="compositionally biased region" description="Low complexity" evidence="1">
    <location>
        <begin position="115"/>
        <end position="126"/>
    </location>
</feature>
<name>A0A9X2FJI1_9LACO</name>
<dbReference type="GO" id="GO:0003729">
    <property type="term" value="F:mRNA binding"/>
    <property type="evidence" value="ECO:0007669"/>
    <property type="project" value="UniProtKB-ARBA"/>
</dbReference>
<dbReference type="PROSITE" id="PS50126">
    <property type="entry name" value="S1"/>
    <property type="match status" value="1"/>
</dbReference>
<dbReference type="InterPro" id="IPR003029">
    <property type="entry name" value="S1_domain"/>
</dbReference>
<evidence type="ECO:0000313" key="3">
    <source>
        <dbReference type="EMBL" id="MCP0886826.1"/>
    </source>
</evidence>
<dbReference type="EMBL" id="JAIULA010000009">
    <property type="protein sequence ID" value="MCP0886826.1"/>
    <property type="molecule type" value="Genomic_DNA"/>
</dbReference>
<feature type="compositionally biased region" description="Basic and acidic residues" evidence="1">
    <location>
        <begin position="148"/>
        <end position="165"/>
    </location>
</feature>
<dbReference type="InterPro" id="IPR012340">
    <property type="entry name" value="NA-bd_OB-fold"/>
</dbReference>
<dbReference type="InterPro" id="IPR050437">
    <property type="entry name" value="Ribos_protein_bS1-like"/>
</dbReference>
<dbReference type="GO" id="GO:0006412">
    <property type="term" value="P:translation"/>
    <property type="evidence" value="ECO:0007669"/>
    <property type="project" value="TreeGrafter"/>
</dbReference>
<feature type="domain" description="S1 motif" evidence="2">
    <location>
        <begin position="6"/>
        <end position="74"/>
    </location>
</feature>
<organism evidence="3 4">
    <name type="scientific">Ligilactobacillus ubinensis</name>
    <dbReference type="NCBI Taxonomy" id="2876789"/>
    <lineage>
        <taxon>Bacteria</taxon>
        <taxon>Bacillati</taxon>
        <taxon>Bacillota</taxon>
        <taxon>Bacilli</taxon>
        <taxon>Lactobacillales</taxon>
        <taxon>Lactobacillaceae</taxon>
        <taxon>Ligilactobacillus</taxon>
    </lineage>
</organism>
<keyword evidence="4" id="KW-1185">Reference proteome</keyword>
<proteinExistence type="predicted"/>
<dbReference type="Pfam" id="PF00575">
    <property type="entry name" value="S1"/>
    <property type="match status" value="1"/>
</dbReference>
<dbReference type="SUPFAM" id="SSF50249">
    <property type="entry name" value="Nucleic acid-binding proteins"/>
    <property type="match status" value="1"/>
</dbReference>
<gene>
    <name evidence="3" type="ORF">LB941_05670</name>
</gene>
<dbReference type="GO" id="GO:0003735">
    <property type="term" value="F:structural constituent of ribosome"/>
    <property type="evidence" value="ECO:0007669"/>
    <property type="project" value="TreeGrafter"/>
</dbReference>
<evidence type="ECO:0000259" key="2">
    <source>
        <dbReference type="PROSITE" id="PS50126"/>
    </source>
</evidence>
<protein>
    <submittedName>
        <fullName evidence="3">RNA-binding protein S1</fullName>
    </submittedName>
</protein>
<feature type="compositionally biased region" description="Basic and acidic residues" evidence="1">
    <location>
        <begin position="76"/>
        <end position="109"/>
    </location>
</feature>
<feature type="region of interest" description="Disordered" evidence="1">
    <location>
        <begin position="76"/>
        <end position="173"/>
    </location>
</feature>
<comment type="caution">
    <text evidence="3">The sequence shown here is derived from an EMBL/GenBank/DDBJ whole genome shotgun (WGS) entry which is preliminary data.</text>
</comment>
<dbReference type="Gene3D" id="2.40.50.140">
    <property type="entry name" value="Nucleic acid-binding proteins"/>
    <property type="match status" value="1"/>
</dbReference>
<dbReference type="PANTHER" id="PTHR10724">
    <property type="entry name" value="30S RIBOSOMAL PROTEIN S1"/>
    <property type="match status" value="1"/>
</dbReference>
<reference evidence="3 4" key="1">
    <citation type="journal article" date="2023" name="Int. J. Syst. Evol. Microbiol.">
        <title>Ligilactobacillus ubinensis sp. nov., a novel species isolated from the wild ferment of a durian fruit (Durio zibethinus).</title>
        <authorList>
            <person name="Heng Y.C."/>
            <person name="Menon N."/>
            <person name="Chen B."/>
            <person name="Loo B.Z.L."/>
            <person name="Wong G.W.J."/>
            <person name="Lim A.C.H."/>
            <person name="Silvaraju S."/>
            <person name="Kittelmann S."/>
        </authorList>
    </citation>
    <scope>NUCLEOTIDE SEQUENCE [LARGE SCALE GENOMIC DNA]</scope>
    <source>
        <strain evidence="3 4">WILCCON 0076</strain>
    </source>
</reference>
<evidence type="ECO:0000313" key="4">
    <source>
        <dbReference type="Proteomes" id="UP001139006"/>
    </source>
</evidence>
<sequence>MSVEVGAKVTGKISGITKFGAFVDLGNKKTGLVHISEVSDGFVKDIHDVLSVGDETTVKVISIGEDGKIALSIRKAMDKSEKNTQKNDHYHHQNDGQGNGHKEYHEKKSNYTGANHNNSKSHSFNNPKRSNNENKKKDFDSLMAGFLKESEDRLTSLKRNTEGKRGGRGGRRN</sequence>
<dbReference type="Proteomes" id="UP001139006">
    <property type="component" value="Unassembled WGS sequence"/>
</dbReference>
<dbReference type="RefSeq" id="WP_253360227.1">
    <property type="nucleotide sequence ID" value="NZ_JAIULA010000009.1"/>
</dbReference>
<evidence type="ECO:0000256" key="1">
    <source>
        <dbReference type="SAM" id="MobiDB-lite"/>
    </source>
</evidence>